<evidence type="ECO:0000313" key="2">
    <source>
        <dbReference type="EMBL" id="KJZ47624.1"/>
    </source>
</evidence>
<name>A0A0F4TU92_PSEFL</name>
<gene>
    <name evidence="2" type="ORF">VC34_04485</name>
</gene>
<keyword evidence="1" id="KW-0472">Membrane</keyword>
<evidence type="ECO:0000256" key="1">
    <source>
        <dbReference type="SAM" id="Phobius"/>
    </source>
</evidence>
<dbReference type="InterPro" id="IPR049711">
    <property type="entry name" value="PA3371-like"/>
</dbReference>
<dbReference type="NCBIfam" id="NF041882">
    <property type="entry name" value="PA3371_fam"/>
    <property type="match status" value="1"/>
</dbReference>
<dbReference type="EMBL" id="LACD01000003">
    <property type="protein sequence ID" value="KJZ47624.1"/>
    <property type="molecule type" value="Genomic_DNA"/>
</dbReference>
<dbReference type="RefSeq" id="WP_008154287.1">
    <property type="nucleotide sequence ID" value="NZ_LACD01000003.1"/>
</dbReference>
<accession>A0A0F4TU92</accession>
<keyword evidence="1" id="KW-1133">Transmembrane helix</keyword>
<dbReference type="AlphaFoldDB" id="A0A0F4TU92"/>
<protein>
    <submittedName>
        <fullName evidence="2">Uncharacterized protein</fullName>
    </submittedName>
</protein>
<reference evidence="2 3" key="1">
    <citation type="submission" date="2015-03" db="EMBL/GenBank/DDBJ databases">
        <title>Comparative genomics of Pseudomonas insights into diversity of traits involved in vanlence and defense.</title>
        <authorList>
            <person name="Qin Y."/>
        </authorList>
    </citation>
    <scope>NUCLEOTIDE SEQUENCE [LARGE SCALE GENOMIC DNA]</scope>
    <source>
        <strain evidence="2 3">C3</strain>
    </source>
</reference>
<organism evidence="2 3">
    <name type="scientific">Pseudomonas fluorescens</name>
    <dbReference type="NCBI Taxonomy" id="294"/>
    <lineage>
        <taxon>Bacteria</taxon>
        <taxon>Pseudomonadati</taxon>
        <taxon>Pseudomonadota</taxon>
        <taxon>Gammaproteobacteria</taxon>
        <taxon>Pseudomonadales</taxon>
        <taxon>Pseudomonadaceae</taxon>
        <taxon>Pseudomonas</taxon>
    </lineage>
</organism>
<comment type="caution">
    <text evidence="2">The sequence shown here is derived from an EMBL/GenBank/DDBJ whole genome shotgun (WGS) entry which is preliminary data.</text>
</comment>
<evidence type="ECO:0000313" key="3">
    <source>
        <dbReference type="Proteomes" id="UP000033500"/>
    </source>
</evidence>
<feature type="transmembrane region" description="Helical" evidence="1">
    <location>
        <begin position="30"/>
        <end position="49"/>
    </location>
</feature>
<sequence>MSKSAAGFFILALLSGILHLSVVQDTVVTLPLIASGVFGALFVLALIAGRKIKFDPVLR</sequence>
<proteinExistence type="predicted"/>
<keyword evidence="1" id="KW-0812">Transmembrane</keyword>
<dbReference type="Proteomes" id="UP000033500">
    <property type="component" value="Unassembled WGS sequence"/>
</dbReference>